<reference evidence="1 2" key="1">
    <citation type="journal article" date="2015" name="Mol. Plant Microbe Interact.">
        <title>Genome, transcriptome, and functional analyses of Penicillium expansum provide new insights into secondary metabolism and pathogenicity.</title>
        <authorList>
            <person name="Ballester A.R."/>
            <person name="Marcet-Houben M."/>
            <person name="Levin E."/>
            <person name="Sela N."/>
            <person name="Selma-Lazaro C."/>
            <person name="Carmona L."/>
            <person name="Wisniewski M."/>
            <person name="Droby S."/>
            <person name="Gonzalez-Candelas L."/>
            <person name="Gabaldon T."/>
        </authorList>
    </citation>
    <scope>NUCLEOTIDE SEQUENCE [LARGE SCALE GENOMIC DNA]</scope>
    <source>
        <strain evidence="1 2">PHI-1</strain>
    </source>
</reference>
<dbReference type="HOGENOM" id="CLU_2528191_0_0_1"/>
<dbReference type="OrthoDB" id="4315250at2759"/>
<dbReference type="EMBL" id="JQGA01001076">
    <property type="protein sequence ID" value="KGO70125.1"/>
    <property type="molecule type" value="Genomic_DNA"/>
</dbReference>
<keyword evidence="2" id="KW-1185">Reference proteome</keyword>
<name>A0A0A2L0I9_PENIT</name>
<comment type="caution">
    <text evidence="1">The sequence shown here is derived from an EMBL/GenBank/DDBJ whole genome shotgun (WGS) entry which is preliminary data.</text>
</comment>
<protein>
    <submittedName>
        <fullName evidence="1">Uncharacterized protein</fullName>
    </submittedName>
</protein>
<dbReference type="Proteomes" id="UP000030104">
    <property type="component" value="Unassembled WGS sequence"/>
</dbReference>
<accession>A0A0A2L0I9</accession>
<evidence type="ECO:0000313" key="2">
    <source>
        <dbReference type="Proteomes" id="UP000030104"/>
    </source>
</evidence>
<sequence>MFPLFSGLIEPSHYPKGHIFKNENEYTRTLSPGVGPTRAPKYVFRITSACSTDGFRNLSRNRISLLKCDARYKDQLWPTIINSS</sequence>
<dbReference type="AlphaFoldDB" id="A0A0A2L0I9"/>
<evidence type="ECO:0000313" key="1">
    <source>
        <dbReference type="EMBL" id="KGO70125.1"/>
    </source>
</evidence>
<gene>
    <name evidence="1" type="ORF">PITC_022380</name>
</gene>
<organism evidence="1 2">
    <name type="scientific">Penicillium italicum</name>
    <name type="common">Blue mold</name>
    <dbReference type="NCBI Taxonomy" id="40296"/>
    <lineage>
        <taxon>Eukaryota</taxon>
        <taxon>Fungi</taxon>
        <taxon>Dikarya</taxon>
        <taxon>Ascomycota</taxon>
        <taxon>Pezizomycotina</taxon>
        <taxon>Eurotiomycetes</taxon>
        <taxon>Eurotiomycetidae</taxon>
        <taxon>Eurotiales</taxon>
        <taxon>Aspergillaceae</taxon>
        <taxon>Penicillium</taxon>
    </lineage>
</organism>
<dbReference type="PhylomeDB" id="A0A0A2L0I9"/>
<proteinExistence type="predicted"/>